<dbReference type="InParanoid" id="K5W0G9"/>
<sequence>MLQDRLLPLASCSVSGAQLFYVPGTMGHSSEILNAMRHVASHSPRDPAMWRATASRAFTTSFTNQNTAAEIAHSKEAGAQVETRDVTTMDNLLRAVRLRVHPARQTSFTMRSGVMWSESLRRSREGSPEPRDDDDGPSFELTPRTMADSYSEECLHFHSQPGLLEKYTNTYGGIRPGMLMEHLDSLAGAIAYKHMLGPVERLTNEQDLPFYLVTASVDRLDVLADLSVVRDLRLSGQVIHVGRSSVEVAVRMEALNADGTEETVMLGRFCMVCRDSKTHKARQVNPLVLETQEDRELWHIGEACKNRRKATANQSLAKVPPSSIEAEAMHQLYLQSTAQSESVDLCMASESRVPMGNTRLEKTLTMYPQERNIHQKIFGGYLMRLAYELGYSNSMLFARGPLRFLSLDSISFARAVPIGSVLRLKSYIVHTTSTKDFPVLIHVTVKASAVDVQTGKEQTTNDFRFTWCREEGEPLTRTVVPTTYQEAMWWVEGKRALDLGGEICSLRAVKRASQL</sequence>
<evidence type="ECO:0000256" key="3">
    <source>
        <dbReference type="ARBA" id="ARBA00022801"/>
    </source>
</evidence>
<evidence type="ECO:0000256" key="4">
    <source>
        <dbReference type="ARBA" id="ARBA00022946"/>
    </source>
</evidence>
<evidence type="ECO:0000313" key="7">
    <source>
        <dbReference type="EMBL" id="EKM52605.1"/>
    </source>
</evidence>
<feature type="domain" description="HotDog ACOT-type" evidence="6">
    <location>
        <begin position="149"/>
        <end position="277"/>
    </location>
</feature>
<dbReference type="STRING" id="650164.K5W0G9"/>
<feature type="compositionally biased region" description="Basic and acidic residues" evidence="5">
    <location>
        <begin position="119"/>
        <end position="130"/>
    </location>
</feature>
<keyword evidence="8" id="KW-1185">Reference proteome</keyword>
<dbReference type="RefSeq" id="XP_007398946.1">
    <property type="nucleotide sequence ID" value="XM_007398884.1"/>
</dbReference>
<keyword evidence="3" id="KW-0378">Hydrolase</keyword>
<dbReference type="GO" id="GO:0006637">
    <property type="term" value="P:acyl-CoA metabolic process"/>
    <property type="evidence" value="ECO:0007669"/>
    <property type="project" value="TreeGrafter"/>
</dbReference>
<dbReference type="PANTHER" id="PTHR12655">
    <property type="entry name" value="ACYL-COA THIOESTERASE"/>
    <property type="match status" value="1"/>
</dbReference>
<evidence type="ECO:0000256" key="2">
    <source>
        <dbReference type="ARBA" id="ARBA00022737"/>
    </source>
</evidence>
<dbReference type="OrthoDB" id="331699at2759"/>
<evidence type="ECO:0000259" key="6">
    <source>
        <dbReference type="PROSITE" id="PS51770"/>
    </source>
</evidence>
<dbReference type="SUPFAM" id="SSF54637">
    <property type="entry name" value="Thioesterase/thiol ester dehydrase-isomerase"/>
    <property type="match status" value="2"/>
</dbReference>
<name>K5W0G9_PHACS</name>
<dbReference type="AlphaFoldDB" id="K5W0G9"/>
<protein>
    <recommendedName>
        <fullName evidence="6">HotDog ACOT-type domain-containing protein</fullName>
    </recommendedName>
</protein>
<dbReference type="PROSITE" id="PS51770">
    <property type="entry name" value="HOTDOG_ACOT"/>
    <property type="match status" value="2"/>
</dbReference>
<keyword evidence="2" id="KW-0677">Repeat</keyword>
<dbReference type="GO" id="GO:0047617">
    <property type="term" value="F:fatty acyl-CoA hydrolase activity"/>
    <property type="evidence" value="ECO:0007669"/>
    <property type="project" value="TreeGrafter"/>
</dbReference>
<feature type="domain" description="HotDog ACOT-type" evidence="6">
    <location>
        <begin position="356"/>
        <end position="473"/>
    </location>
</feature>
<dbReference type="KEGG" id="pco:PHACADRAFT_261145"/>
<proteinExistence type="inferred from homology"/>
<dbReference type="CDD" id="cd03442">
    <property type="entry name" value="BFIT_BACH"/>
    <property type="match status" value="2"/>
</dbReference>
<dbReference type="Proteomes" id="UP000008370">
    <property type="component" value="Unassembled WGS sequence"/>
</dbReference>
<dbReference type="PANTHER" id="PTHR12655:SF0">
    <property type="entry name" value="ACYL-COENZYME A THIOESTERASE 9, MITOCHONDRIAL"/>
    <property type="match status" value="1"/>
</dbReference>
<evidence type="ECO:0000313" key="8">
    <source>
        <dbReference type="Proteomes" id="UP000008370"/>
    </source>
</evidence>
<dbReference type="InterPro" id="IPR033120">
    <property type="entry name" value="HOTDOG_ACOT"/>
</dbReference>
<dbReference type="HOGENOM" id="CLU_032862_0_0_1"/>
<feature type="region of interest" description="Disordered" evidence="5">
    <location>
        <begin position="118"/>
        <end position="143"/>
    </location>
</feature>
<evidence type="ECO:0000256" key="1">
    <source>
        <dbReference type="ARBA" id="ARBA00010458"/>
    </source>
</evidence>
<comment type="similarity">
    <text evidence="1">Belongs to the acyl coenzyme A hydrolase family.</text>
</comment>
<dbReference type="EMBL" id="JH930475">
    <property type="protein sequence ID" value="EKM52605.1"/>
    <property type="molecule type" value="Genomic_DNA"/>
</dbReference>
<accession>K5W0G9</accession>
<keyword evidence="4" id="KW-0809">Transit peptide</keyword>
<dbReference type="GeneID" id="18917901"/>
<gene>
    <name evidence="7" type="ORF">PHACADRAFT_261145</name>
</gene>
<evidence type="ECO:0000256" key="5">
    <source>
        <dbReference type="SAM" id="MobiDB-lite"/>
    </source>
</evidence>
<organism evidence="7 8">
    <name type="scientific">Phanerochaete carnosa (strain HHB-10118-sp)</name>
    <name type="common">White-rot fungus</name>
    <name type="synonym">Peniophora carnosa</name>
    <dbReference type="NCBI Taxonomy" id="650164"/>
    <lineage>
        <taxon>Eukaryota</taxon>
        <taxon>Fungi</taxon>
        <taxon>Dikarya</taxon>
        <taxon>Basidiomycota</taxon>
        <taxon>Agaricomycotina</taxon>
        <taxon>Agaricomycetes</taxon>
        <taxon>Polyporales</taxon>
        <taxon>Phanerochaetaceae</taxon>
        <taxon>Phanerochaete</taxon>
    </lineage>
</organism>
<dbReference type="Gene3D" id="3.10.129.10">
    <property type="entry name" value="Hotdog Thioesterase"/>
    <property type="match status" value="2"/>
</dbReference>
<dbReference type="GO" id="GO:0005739">
    <property type="term" value="C:mitochondrion"/>
    <property type="evidence" value="ECO:0007669"/>
    <property type="project" value="TreeGrafter"/>
</dbReference>
<reference evidence="7 8" key="1">
    <citation type="journal article" date="2012" name="BMC Genomics">
        <title>Comparative genomics of the white-rot fungi, Phanerochaete carnosa and P. chrysosporium, to elucidate the genetic basis of the distinct wood types they colonize.</title>
        <authorList>
            <person name="Suzuki H."/>
            <person name="MacDonald J."/>
            <person name="Syed K."/>
            <person name="Salamov A."/>
            <person name="Hori C."/>
            <person name="Aerts A."/>
            <person name="Henrissat B."/>
            <person name="Wiebenga A."/>
            <person name="vanKuyk P.A."/>
            <person name="Barry K."/>
            <person name="Lindquist E."/>
            <person name="LaButti K."/>
            <person name="Lapidus A."/>
            <person name="Lucas S."/>
            <person name="Coutinho P."/>
            <person name="Gong Y."/>
            <person name="Samejima M."/>
            <person name="Mahadevan R."/>
            <person name="Abou-Zaid M."/>
            <person name="de Vries R.P."/>
            <person name="Igarashi K."/>
            <person name="Yadav J.S."/>
            <person name="Grigoriev I.V."/>
            <person name="Master E.R."/>
        </authorList>
    </citation>
    <scope>NUCLEOTIDE SEQUENCE [LARGE SCALE GENOMIC DNA]</scope>
    <source>
        <strain evidence="7 8">HHB-10118-sp</strain>
    </source>
</reference>
<dbReference type="InterPro" id="IPR029069">
    <property type="entry name" value="HotDog_dom_sf"/>
</dbReference>